<evidence type="ECO:0000313" key="3">
    <source>
        <dbReference type="EMBL" id="MBB5711164.1"/>
    </source>
</evidence>
<dbReference type="RefSeq" id="WP_184087745.1">
    <property type="nucleotide sequence ID" value="NZ_JACIJF010000006.1"/>
</dbReference>
<dbReference type="EMBL" id="JACIJF010000006">
    <property type="protein sequence ID" value="MBB5711164.1"/>
    <property type="molecule type" value="Genomic_DNA"/>
</dbReference>
<proteinExistence type="predicted"/>
<keyword evidence="4" id="KW-1185">Reference proteome</keyword>
<sequence>MNDEPFAPEAAPISSGRRSNLLIGGIAFLGGIAATAGVLHLTGQDGGVGPQPAPTIAVPSQPVAVKVPVPPGTDLATLNAREQDLASRLDQLENRLNDVGTSARTASSYAGQAERLMIAFSVRRAIERGTPLGGLELQLRRRFAEEHGNAVSAITRAAAQPVTIEDLRLALDTIAPKLLTGPDDSLWTRAQRVLGDMVVLRQAGSPSPRGPERLRRAKRDLDMGRIEAALAEVAHLPGVATAESWVSAARRYVEARHALDEIERAAVQLPATPPPAAAPAAETVSPDAI</sequence>
<accession>A0A840YE96</accession>
<gene>
    <name evidence="3" type="ORF">FHT02_002405</name>
</gene>
<name>A0A840YE96_9SPHN</name>
<keyword evidence="2" id="KW-0812">Transmembrane</keyword>
<keyword evidence="2" id="KW-0472">Membrane</keyword>
<reference evidence="3 4" key="1">
    <citation type="submission" date="2020-08" db="EMBL/GenBank/DDBJ databases">
        <title>Genomic Encyclopedia of Type Strains, Phase IV (KMG-IV): sequencing the most valuable type-strain genomes for metagenomic binning, comparative biology and taxonomic classification.</title>
        <authorList>
            <person name="Goeker M."/>
        </authorList>
    </citation>
    <scope>NUCLEOTIDE SEQUENCE [LARGE SCALE GENOMIC DNA]</scope>
    <source>
        <strain evidence="3 4">DSM 26736</strain>
    </source>
</reference>
<evidence type="ECO:0000256" key="2">
    <source>
        <dbReference type="SAM" id="Phobius"/>
    </source>
</evidence>
<protein>
    <recommendedName>
        <fullName evidence="5">Inner membrane protein</fullName>
    </recommendedName>
</protein>
<dbReference type="Proteomes" id="UP000527143">
    <property type="component" value="Unassembled WGS sequence"/>
</dbReference>
<feature type="region of interest" description="Disordered" evidence="1">
    <location>
        <begin position="270"/>
        <end position="289"/>
    </location>
</feature>
<keyword evidence="2" id="KW-1133">Transmembrane helix</keyword>
<organism evidence="3 4">
    <name type="scientific">Sphingomonas xinjiangensis</name>
    <dbReference type="NCBI Taxonomy" id="643568"/>
    <lineage>
        <taxon>Bacteria</taxon>
        <taxon>Pseudomonadati</taxon>
        <taxon>Pseudomonadota</taxon>
        <taxon>Alphaproteobacteria</taxon>
        <taxon>Sphingomonadales</taxon>
        <taxon>Sphingomonadaceae</taxon>
        <taxon>Sphingomonas</taxon>
    </lineage>
</organism>
<dbReference type="AlphaFoldDB" id="A0A840YE96"/>
<evidence type="ECO:0008006" key="5">
    <source>
        <dbReference type="Google" id="ProtNLM"/>
    </source>
</evidence>
<comment type="caution">
    <text evidence="3">The sequence shown here is derived from an EMBL/GenBank/DDBJ whole genome shotgun (WGS) entry which is preliminary data.</text>
</comment>
<evidence type="ECO:0000313" key="4">
    <source>
        <dbReference type="Proteomes" id="UP000527143"/>
    </source>
</evidence>
<evidence type="ECO:0000256" key="1">
    <source>
        <dbReference type="SAM" id="MobiDB-lite"/>
    </source>
</evidence>
<feature type="transmembrane region" description="Helical" evidence="2">
    <location>
        <begin position="21"/>
        <end position="41"/>
    </location>
</feature>